<feature type="domain" description="OCEL" evidence="2">
    <location>
        <begin position="1126"/>
        <end position="1234"/>
    </location>
</feature>
<feature type="region of interest" description="Disordered" evidence="1">
    <location>
        <begin position="708"/>
        <end position="907"/>
    </location>
</feature>
<protein>
    <recommendedName>
        <fullName evidence="2">OCEL domain-containing protein</fullName>
    </recommendedName>
</protein>
<feature type="region of interest" description="Disordered" evidence="1">
    <location>
        <begin position="1008"/>
        <end position="1126"/>
    </location>
</feature>
<feature type="compositionally biased region" description="Basic and acidic residues" evidence="1">
    <location>
        <begin position="868"/>
        <end position="884"/>
    </location>
</feature>
<evidence type="ECO:0000259" key="2">
    <source>
        <dbReference type="PROSITE" id="PS51980"/>
    </source>
</evidence>
<dbReference type="PANTHER" id="PTHR38372:SF2">
    <property type="entry name" value="DENTIN SIALOPHOSPHOPROTEIN-LIKE PROTEIN"/>
    <property type="match status" value="1"/>
</dbReference>
<dbReference type="PROSITE" id="PS51980">
    <property type="entry name" value="OCEL"/>
    <property type="match status" value="1"/>
</dbReference>
<organism evidence="3 4">
    <name type="scientific">Manihot esculenta</name>
    <name type="common">Cassava</name>
    <name type="synonym">Jatropha manihot</name>
    <dbReference type="NCBI Taxonomy" id="3983"/>
    <lineage>
        <taxon>Eukaryota</taxon>
        <taxon>Viridiplantae</taxon>
        <taxon>Streptophyta</taxon>
        <taxon>Embryophyta</taxon>
        <taxon>Tracheophyta</taxon>
        <taxon>Spermatophyta</taxon>
        <taxon>Magnoliopsida</taxon>
        <taxon>eudicotyledons</taxon>
        <taxon>Gunneridae</taxon>
        <taxon>Pentapetalae</taxon>
        <taxon>rosids</taxon>
        <taxon>fabids</taxon>
        <taxon>Malpighiales</taxon>
        <taxon>Euphorbiaceae</taxon>
        <taxon>Crotonoideae</taxon>
        <taxon>Manihoteae</taxon>
        <taxon>Manihot</taxon>
    </lineage>
</organism>
<evidence type="ECO:0000256" key="1">
    <source>
        <dbReference type="SAM" id="MobiDB-lite"/>
    </source>
</evidence>
<dbReference type="OrthoDB" id="4869960at2759"/>
<feature type="compositionally biased region" description="Basic and acidic residues" evidence="1">
    <location>
        <begin position="939"/>
        <end position="955"/>
    </location>
</feature>
<dbReference type="STRING" id="3983.A0A2C9W2D3"/>
<feature type="region of interest" description="Disordered" evidence="1">
    <location>
        <begin position="680"/>
        <end position="699"/>
    </location>
</feature>
<feature type="compositionally biased region" description="Low complexity" evidence="1">
    <location>
        <begin position="482"/>
        <end position="493"/>
    </location>
</feature>
<dbReference type="InterPro" id="IPR010844">
    <property type="entry name" value="Occludin_ELL"/>
</dbReference>
<reference evidence="4" key="1">
    <citation type="journal article" date="2016" name="Nat. Biotechnol.">
        <title>Sequencing wild and cultivated cassava and related species reveals extensive interspecific hybridization and genetic diversity.</title>
        <authorList>
            <person name="Bredeson J.V."/>
            <person name="Lyons J.B."/>
            <person name="Prochnik S.E."/>
            <person name="Wu G.A."/>
            <person name="Ha C.M."/>
            <person name="Edsinger-Gonzales E."/>
            <person name="Grimwood J."/>
            <person name="Schmutz J."/>
            <person name="Rabbi I.Y."/>
            <person name="Egesi C."/>
            <person name="Nauluvula P."/>
            <person name="Lebot V."/>
            <person name="Ndunguru J."/>
            <person name="Mkamilo G."/>
            <person name="Bart R.S."/>
            <person name="Setter T.L."/>
            <person name="Gleadow R.M."/>
            <person name="Kulakow P."/>
            <person name="Ferguson M.E."/>
            <person name="Rounsley S."/>
            <person name="Rokhsar D.S."/>
        </authorList>
    </citation>
    <scope>NUCLEOTIDE SEQUENCE [LARGE SCALE GENOMIC DNA]</scope>
    <source>
        <strain evidence="4">cv. AM560-2</strain>
    </source>
</reference>
<comment type="caution">
    <text evidence="3">The sequence shown here is derived from an EMBL/GenBank/DDBJ whole genome shotgun (WGS) entry which is preliminary data.</text>
</comment>
<feature type="compositionally biased region" description="Basic and acidic residues" evidence="1">
    <location>
        <begin position="298"/>
        <end position="311"/>
    </location>
</feature>
<feature type="region of interest" description="Disordered" evidence="1">
    <location>
        <begin position="202"/>
        <end position="332"/>
    </location>
</feature>
<feature type="region of interest" description="Disordered" evidence="1">
    <location>
        <begin position="927"/>
        <end position="993"/>
    </location>
</feature>
<dbReference type="AlphaFoldDB" id="A0A2C9W2D3"/>
<feature type="compositionally biased region" description="Acidic residues" evidence="1">
    <location>
        <begin position="543"/>
        <end position="555"/>
    </location>
</feature>
<feature type="compositionally biased region" description="Low complexity" evidence="1">
    <location>
        <begin position="399"/>
        <end position="410"/>
    </location>
</feature>
<evidence type="ECO:0000313" key="4">
    <source>
        <dbReference type="Proteomes" id="UP000091857"/>
    </source>
</evidence>
<feature type="compositionally biased region" description="Low complexity" evidence="1">
    <location>
        <begin position="503"/>
        <end position="540"/>
    </location>
</feature>
<feature type="compositionally biased region" description="Basic and acidic residues" evidence="1">
    <location>
        <begin position="423"/>
        <end position="436"/>
    </location>
</feature>
<dbReference type="Proteomes" id="UP000091857">
    <property type="component" value="Chromosome 4"/>
</dbReference>
<feature type="compositionally biased region" description="Low complexity" evidence="1">
    <location>
        <begin position="35"/>
        <end position="53"/>
    </location>
</feature>
<feature type="compositionally biased region" description="Polar residues" evidence="1">
    <location>
        <begin position="265"/>
        <end position="281"/>
    </location>
</feature>
<evidence type="ECO:0000313" key="3">
    <source>
        <dbReference type="EMBL" id="OAY53124.1"/>
    </source>
</evidence>
<dbReference type="Gene3D" id="6.10.140.340">
    <property type="match status" value="1"/>
</dbReference>
<proteinExistence type="predicted"/>
<sequence length="1236" mass="136342">MYGGSSKLGGRGGGRGGAAGGTKRLSSFPPPPPHRSSTASNNRLSLGGNSNNRNRCSSAAAMSAATAAVEETFSLIPGKNPLAFSMIIRLAPDMVDEIRRVEAQGGSARIKFDSLGGNTNGNVIDVGGKEFRFTWSREFGDLCDIYEERQSGEDGNGLLVESGCAWRKVNVQRILDESTKNHVKMRSEEADRKHKSRKAIVLDHGNPSMKSQIKQLAAAESTPWRNSFKKKEPPFKKRKVEPPPVPKSTFKPVAASAKVRRSSSPLPSTPEQSGTPASPFTGNVAKVNTEEVTLAQSKSKENTTNTEKEFQNKAASAVSVRETPGHKGNFGTKPMDLESMLISLLSGNPKGMSLKALEKAVGDKIPNSAKKIEPIIKKIATFQAPGRYFLKSGVELGSFKKPSSESGSSPEDNRQQTLVPEDNLNHRLPPESRLVEKSPAVGFEEHAQLNSKFEEESNTLEKIDIQQHSPDLFGEKKVSDNSEGQAGSSSDSGSDSDSDSDSSDSGSDSGSCSRSRSRSPVGSGSGSSSDSESDASSNSKEGSDEDVDILSDDDKEPQHKLQASEPAFSVSPDQWRQNGNDEKQDGDGSDAVDIEGPGSAPLDVEGHESDAVDIEKDLEDDEKEGELAANSLILNKERNNPVEGEKFIFSDHDAIQERQTFIGTLFDDNENGIRDCFRHEQSDSSERIPKSKTKRAPDVKHFDEKFEHAKRLKVETSAQAPISEVKDAQLSESPHRRDIEDTYGGPDFQAINRTYRDGNSDFGSQKAHKQALAGKPSSDFQQPGRSSSEKNGRTKASDTTRRSKHSESSGHGRKFSEKNSHVHEGVPLQREKASRDNQNEDNFVKEKKVPRNAKEGGAGFRLSAPFDSHYRRQGETSGKFKDDTQVANSHMGSSPKDGNRVEMEKFPAFGERTLQRELSELELGEFREPLLEETPVNKQFERKSSFKQSESKRSTSDNCNSDLIKIKPVGKAALDLGKPSPPNLGTGFKQSPDHHIEDLTRLHHKIVQSHPQNPSRVDNNETHFGKLADTNSRLRQNEAGAKLGNSTEGYGESHKGALGNAQQLHDSRRGQVSHMIKESKTQSSNTMADLVEGQKDTILTEVNTNAPKRRESSSEDDSTSYSKYEKDVPELRGPINDFPQYKGYVQEYCDKYDSYCSLNKILENYRNDFQKMGKDLEFAKGRDMDRYHKILLQLKESYGRCGARHKRLKKIFIVLHEELKNLKQRIKEYALSYTKD</sequence>
<feature type="compositionally biased region" description="Basic and acidic residues" evidence="1">
    <location>
        <begin position="787"/>
        <end position="854"/>
    </location>
</feature>
<feature type="compositionally biased region" description="Gly residues" evidence="1">
    <location>
        <begin position="1"/>
        <end position="20"/>
    </location>
</feature>
<dbReference type="Gramene" id="Manes.04G137600.1.v8.1">
    <property type="protein sequence ID" value="Manes.04G137600.1.v8.1.CDS"/>
    <property type="gene ID" value="Manes.04G137600.v8.1"/>
</dbReference>
<gene>
    <name evidence="3" type="ORF">MANES_04G137600v8</name>
</gene>
<feature type="compositionally biased region" description="Basic and acidic residues" evidence="1">
    <location>
        <begin position="724"/>
        <end position="740"/>
    </location>
</feature>
<name>A0A2C9W2D3_MANES</name>
<dbReference type="Pfam" id="PF07303">
    <property type="entry name" value="Occludin_ELL"/>
    <property type="match status" value="1"/>
</dbReference>
<keyword evidence="4" id="KW-1185">Reference proteome</keyword>
<accession>A0A2C9W2D3</accession>
<feature type="compositionally biased region" description="Basic and acidic residues" evidence="1">
    <location>
        <begin position="1065"/>
        <end position="1080"/>
    </location>
</feature>
<dbReference type="PANTHER" id="PTHR38372">
    <property type="entry name" value="DENTIN SIALOPHOSPHOPROTEIN-LIKE PROTEIN"/>
    <property type="match status" value="1"/>
</dbReference>
<feature type="compositionally biased region" description="Basic and acidic residues" evidence="1">
    <location>
        <begin position="443"/>
        <end position="465"/>
    </location>
</feature>
<feature type="region of interest" description="Disordered" evidence="1">
    <location>
        <begin position="399"/>
        <end position="609"/>
    </location>
</feature>
<dbReference type="EMBL" id="CM004390">
    <property type="protein sequence ID" value="OAY53124.1"/>
    <property type="molecule type" value="Genomic_DNA"/>
</dbReference>
<feature type="region of interest" description="Disordered" evidence="1">
    <location>
        <begin position="1"/>
        <end position="53"/>
    </location>
</feature>